<feature type="transmembrane region" description="Helical" evidence="1">
    <location>
        <begin position="86"/>
        <end position="119"/>
    </location>
</feature>
<comment type="caution">
    <text evidence="3">The sequence shown here is derived from an EMBL/GenBank/DDBJ whole genome shotgun (WGS) entry which is preliminary data.</text>
</comment>
<gene>
    <name evidence="3" type="ORF">BWK72_03075</name>
</gene>
<keyword evidence="1" id="KW-0812">Transmembrane</keyword>
<feature type="domain" description="DUF1468" evidence="2">
    <location>
        <begin position="19"/>
        <end position="164"/>
    </location>
</feature>
<name>A0A1W9KZP1_9BURK</name>
<feature type="transmembrane region" description="Helical" evidence="1">
    <location>
        <begin position="15"/>
        <end position="36"/>
    </location>
</feature>
<proteinExistence type="predicted"/>
<organism evidence="3 4">
    <name type="scientific">Rhodoferax ferrireducens</name>
    <dbReference type="NCBI Taxonomy" id="192843"/>
    <lineage>
        <taxon>Bacteria</taxon>
        <taxon>Pseudomonadati</taxon>
        <taxon>Pseudomonadota</taxon>
        <taxon>Betaproteobacteria</taxon>
        <taxon>Burkholderiales</taxon>
        <taxon>Comamonadaceae</taxon>
        <taxon>Rhodoferax</taxon>
    </lineage>
</organism>
<evidence type="ECO:0000259" key="2">
    <source>
        <dbReference type="Pfam" id="PF07331"/>
    </source>
</evidence>
<evidence type="ECO:0000313" key="3">
    <source>
        <dbReference type="EMBL" id="OQW90211.1"/>
    </source>
</evidence>
<evidence type="ECO:0000313" key="4">
    <source>
        <dbReference type="Proteomes" id="UP000192505"/>
    </source>
</evidence>
<evidence type="ECO:0000256" key="1">
    <source>
        <dbReference type="SAM" id="Phobius"/>
    </source>
</evidence>
<feature type="transmembrane region" description="Helical" evidence="1">
    <location>
        <begin position="48"/>
        <end position="66"/>
    </location>
</feature>
<reference evidence="3 4" key="1">
    <citation type="submission" date="2017-01" db="EMBL/GenBank/DDBJ databases">
        <title>Novel large sulfur bacteria in the metagenomes of groundwater-fed chemosynthetic microbial mats in the Lake Huron basin.</title>
        <authorList>
            <person name="Sharrar A.M."/>
            <person name="Flood B.E."/>
            <person name="Bailey J.V."/>
            <person name="Jones D.S."/>
            <person name="Biddanda B."/>
            <person name="Ruberg S.A."/>
            <person name="Marcus D.N."/>
            <person name="Dick G.J."/>
        </authorList>
    </citation>
    <scope>NUCLEOTIDE SEQUENCE [LARGE SCALE GENOMIC DNA]</scope>
    <source>
        <strain evidence="3">A7</strain>
    </source>
</reference>
<feature type="transmembrane region" description="Helical" evidence="1">
    <location>
        <begin position="131"/>
        <end position="155"/>
    </location>
</feature>
<keyword evidence="1" id="KW-1133">Transmembrane helix</keyword>
<accession>A0A1W9KZP1</accession>
<protein>
    <submittedName>
        <fullName evidence="3">Tripartite tricarboxylate transporter TctB</fullName>
    </submittedName>
</protein>
<dbReference type="Proteomes" id="UP000192505">
    <property type="component" value="Unassembled WGS sequence"/>
</dbReference>
<dbReference type="AlphaFoldDB" id="A0A1W9KZP1"/>
<keyword evidence="1" id="KW-0472">Membrane</keyword>
<dbReference type="Pfam" id="PF07331">
    <property type="entry name" value="TctB"/>
    <property type="match status" value="1"/>
</dbReference>
<dbReference type="EMBL" id="MTEI01000001">
    <property type="protein sequence ID" value="OQW90211.1"/>
    <property type="molecule type" value="Genomic_DNA"/>
</dbReference>
<dbReference type="InterPro" id="IPR009936">
    <property type="entry name" value="DUF1468"/>
</dbReference>
<sequence length="172" mass="17775">MRQHGPATHSPRLQLLVGVGVVLAALGLAGGAYTIPSASGYAGVGPNFLPWVVSLALLACGVTLVVKASRGGFRNMDDHSGEHPYWIGFAWLSAGLLLNAALITVVGFIFSCALCFVLAARGMRLAEGKPGVGMASVAKDAVVGLLIAAPVYWAFTKFLGINLPGLTQSGWL</sequence>